<sequence>MNTWVVVASVWAMFAVCVVLFVRGASPHVHRSEKGSDKSGRTPVDPSRTEI</sequence>
<dbReference type="AlphaFoldDB" id="A0A158F6M6"/>
<evidence type="ECO:0000256" key="2">
    <source>
        <dbReference type="SAM" id="Phobius"/>
    </source>
</evidence>
<dbReference type="EMBL" id="FCNY02000001">
    <property type="protein sequence ID" value="SAL15538.1"/>
    <property type="molecule type" value="Genomic_DNA"/>
</dbReference>
<dbReference type="RefSeq" id="WP_167350970.1">
    <property type="nucleotide sequence ID" value="NZ_AP014576.1"/>
</dbReference>
<protein>
    <submittedName>
        <fullName evidence="3">Uncharacterized protein</fullName>
    </submittedName>
</protein>
<evidence type="ECO:0000313" key="4">
    <source>
        <dbReference type="Proteomes" id="UP000054740"/>
    </source>
</evidence>
<feature type="region of interest" description="Disordered" evidence="1">
    <location>
        <begin position="27"/>
        <end position="51"/>
    </location>
</feature>
<gene>
    <name evidence="3" type="ORF">AWB70_00646</name>
</gene>
<keyword evidence="2" id="KW-0472">Membrane</keyword>
<accession>A0A158F6M6</accession>
<keyword evidence="4" id="KW-1185">Reference proteome</keyword>
<evidence type="ECO:0000256" key="1">
    <source>
        <dbReference type="SAM" id="MobiDB-lite"/>
    </source>
</evidence>
<evidence type="ECO:0000313" key="3">
    <source>
        <dbReference type="EMBL" id="SAL15538.1"/>
    </source>
</evidence>
<proteinExistence type="predicted"/>
<organism evidence="3 4">
    <name type="scientific">Caballeronia cordobensis</name>
    <name type="common">Burkholderia cordobensis</name>
    <dbReference type="NCBI Taxonomy" id="1353886"/>
    <lineage>
        <taxon>Bacteria</taxon>
        <taxon>Pseudomonadati</taxon>
        <taxon>Pseudomonadota</taxon>
        <taxon>Betaproteobacteria</taxon>
        <taxon>Burkholderiales</taxon>
        <taxon>Burkholderiaceae</taxon>
        <taxon>Caballeronia</taxon>
    </lineage>
</organism>
<dbReference type="Proteomes" id="UP000054740">
    <property type="component" value="Unassembled WGS sequence"/>
</dbReference>
<feature type="transmembrane region" description="Helical" evidence="2">
    <location>
        <begin position="6"/>
        <end position="25"/>
    </location>
</feature>
<name>A0A158F6M6_CABCO</name>
<keyword evidence="2" id="KW-1133">Transmembrane helix</keyword>
<reference evidence="4" key="1">
    <citation type="submission" date="2016-01" db="EMBL/GenBank/DDBJ databases">
        <authorList>
            <person name="Peeters C."/>
        </authorList>
    </citation>
    <scope>NUCLEOTIDE SEQUENCE [LARGE SCALE GENOMIC DNA]</scope>
</reference>
<feature type="compositionally biased region" description="Basic and acidic residues" evidence="1">
    <location>
        <begin position="30"/>
        <end position="40"/>
    </location>
</feature>
<keyword evidence="2" id="KW-0812">Transmembrane</keyword>